<dbReference type="PANTHER" id="PTHR30273:SF2">
    <property type="entry name" value="PROTEIN FECR"/>
    <property type="match status" value="1"/>
</dbReference>
<name>A0ABW5LKY8_9FLAO</name>
<keyword evidence="1" id="KW-1133">Transmembrane helix</keyword>
<keyword evidence="1" id="KW-0472">Membrane</keyword>
<evidence type="ECO:0000256" key="1">
    <source>
        <dbReference type="SAM" id="Phobius"/>
    </source>
</evidence>
<dbReference type="InterPro" id="IPR032508">
    <property type="entry name" value="FecR_C"/>
</dbReference>
<reference evidence="5" key="1">
    <citation type="journal article" date="2019" name="Int. J. Syst. Evol. Microbiol.">
        <title>The Global Catalogue of Microorganisms (GCM) 10K type strain sequencing project: providing services to taxonomists for standard genome sequencing and annotation.</title>
        <authorList>
            <consortium name="The Broad Institute Genomics Platform"/>
            <consortium name="The Broad Institute Genome Sequencing Center for Infectious Disease"/>
            <person name="Wu L."/>
            <person name="Ma J."/>
        </authorList>
    </citation>
    <scope>NUCLEOTIDE SEQUENCE [LARGE SCALE GENOMIC DNA]</scope>
    <source>
        <strain evidence="5">KCTC 52274</strain>
    </source>
</reference>
<dbReference type="RefSeq" id="WP_378295347.1">
    <property type="nucleotide sequence ID" value="NZ_JBHULE010000035.1"/>
</dbReference>
<dbReference type="InterPro" id="IPR012373">
    <property type="entry name" value="Ferrdict_sens_TM"/>
</dbReference>
<proteinExistence type="predicted"/>
<dbReference type="PANTHER" id="PTHR30273">
    <property type="entry name" value="PERIPLASMIC SIGNAL SENSOR AND SIGMA FACTOR ACTIVATOR FECR-RELATED"/>
    <property type="match status" value="1"/>
</dbReference>
<dbReference type="InterPro" id="IPR006860">
    <property type="entry name" value="FecR"/>
</dbReference>
<dbReference type="Pfam" id="PF04773">
    <property type="entry name" value="FecR"/>
    <property type="match status" value="1"/>
</dbReference>
<dbReference type="Proteomes" id="UP001597319">
    <property type="component" value="Unassembled WGS sequence"/>
</dbReference>
<comment type="caution">
    <text evidence="4">The sequence shown here is derived from an EMBL/GenBank/DDBJ whole genome shotgun (WGS) entry which is preliminary data.</text>
</comment>
<protein>
    <submittedName>
        <fullName evidence="4">FecR family protein</fullName>
    </submittedName>
</protein>
<sequence>MLDDKKDDIFLSRWINGELSPEELREFQSDPEYDHYKKIKEGADALDLTEYDIDTALHQVKSKSSITVKKKTKPVIQLWPYLAAAASIALIFGLFFFNSNDSFITSYGEQLAVTLPDGSEMILNAKSEVSFDKKDWETNRTVSLDGEAYFKVKKGSKFTVTTANGEVTVLGTQFNVQSNDSFFEAVCYEGKVSVNSGQENTILVAGKGFRKIARTASENWTFEALEPSWITNTSSFRSVPLRFVFDELEDQYNININAKGVDTSIIYTGTFPNNDIEVALKTVFSTLGLQYQLLQDGKTVVVEN</sequence>
<evidence type="ECO:0000259" key="2">
    <source>
        <dbReference type="Pfam" id="PF04773"/>
    </source>
</evidence>
<keyword evidence="1" id="KW-0812">Transmembrane</keyword>
<dbReference type="Gene3D" id="2.60.120.1440">
    <property type="match status" value="1"/>
</dbReference>
<accession>A0ABW5LKY8</accession>
<feature type="domain" description="FecR protein" evidence="2">
    <location>
        <begin position="104"/>
        <end position="192"/>
    </location>
</feature>
<dbReference type="Pfam" id="PF16344">
    <property type="entry name" value="FecR_C"/>
    <property type="match status" value="1"/>
</dbReference>
<evidence type="ECO:0000313" key="4">
    <source>
        <dbReference type="EMBL" id="MFD2565538.1"/>
    </source>
</evidence>
<feature type="domain" description="Protein FecR C-terminal" evidence="3">
    <location>
        <begin position="235"/>
        <end position="302"/>
    </location>
</feature>
<evidence type="ECO:0000259" key="3">
    <source>
        <dbReference type="Pfam" id="PF16344"/>
    </source>
</evidence>
<dbReference type="PIRSF" id="PIRSF018266">
    <property type="entry name" value="FecR"/>
    <property type="match status" value="1"/>
</dbReference>
<dbReference type="EMBL" id="JBHULE010000035">
    <property type="protein sequence ID" value="MFD2565538.1"/>
    <property type="molecule type" value="Genomic_DNA"/>
</dbReference>
<dbReference type="Gene3D" id="3.55.50.30">
    <property type="match status" value="1"/>
</dbReference>
<evidence type="ECO:0000313" key="5">
    <source>
        <dbReference type="Proteomes" id="UP001597319"/>
    </source>
</evidence>
<organism evidence="4 5">
    <name type="scientific">Aquimarina rubra</name>
    <dbReference type="NCBI Taxonomy" id="1920033"/>
    <lineage>
        <taxon>Bacteria</taxon>
        <taxon>Pseudomonadati</taxon>
        <taxon>Bacteroidota</taxon>
        <taxon>Flavobacteriia</taxon>
        <taxon>Flavobacteriales</taxon>
        <taxon>Flavobacteriaceae</taxon>
        <taxon>Aquimarina</taxon>
    </lineage>
</organism>
<keyword evidence="5" id="KW-1185">Reference proteome</keyword>
<feature type="transmembrane region" description="Helical" evidence="1">
    <location>
        <begin position="78"/>
        <end position="97"/>
    </location>
</feature>
<gene>
    <name evidence="4" type="ORF">ACFSR1_22875</name>
</gene>